<feature type="transmembrane region" description="Helical" evidence="5">
    <location>
        <begin position="210"/>
        <end position="234"/>
    </location>
</feature>
<evidence type="ECO:0000313" key="7">
    <source>
        <dbReference type="EMBL" id="SIN71412.1"/>
    </source>
</evidence>
<evidence type="ECO:0000256" key="5">
    <source>
        <dbReference type="SAM" id="Phobius"/>
    </source>
</evidence>
<feature type="transmembrane region" description="Helical" evidence="5">
    <location>
        <begin position="65"/>
        <end position="98"/>
    </location>
</feature>
<comment type="subcellular location">
    <subcellularLocation>
        <location evidence="1">Membrane</location>
        <topology evidence="1">Multi-pass membrane protein</topology>
    </subcellularLocation>
</comment>
<evidence type="ECO:0000313" key="8">
    <source>
        <dbReference type="Proteomes" id="UP000184694"/>
    </source>
</evidence>
<organism evidence="7 8">
    <name type="scientific">Halodesulfovibrio marinisediminis DSM 17456</name>
    <dbReference type="NCBI Taxonomy" id="1121457"/>
    <lineage>
        <taxon>Bacteria</taxon>
        <taxon>Pseudomonadati</taxon>
        <taxon>Thermodesulfobacteriota</taxon>
        <taxon>Desulfovibrionia</taxon>
        <taxon>Desulfovibrionales</taxon>
        <taxon>Desulfovibrionaceae</taxon>
        <taxon>Halodesulfovibrio</taxon>
    </lineage>
</organism>
<dbReference type="CDD" id="cd07042">
    <property type="entry name" value="STAS_SulP_like_sulfate_transporter"/>
    <property type="match status" value="1"/>
</dbReference>
<keyword evidence="2 5" id="KW-0812">Transmembrane</keyword>
<dbReference type="STRING" id="1121457.SAMN02745161_0258"/>
<dbReference type="PANTHER" id="PTHR11814">
    <property type="entry name" value="SULFATE TRANSPORTER"/>
    <property type="match status" value="1"/>
</dbReference>
<protein>
    <submittedName>
        <fullName evidence="7">Sulfate permease, SulP family</fullName>
    </submittedName>
</protein>
<accession>A0A1N6DKV5</accession>
<proteinExistence type="predicted"/>
<gene>
    <name evidence="7" type="ORF">SAMN02745161_0258</name>
</gene>
<feature type="transmembrane region" description="Helical" evidence="5">
    <location>
        <begin position="324"/>
        <end position="343"/>
    </location>
</feature>
<dbReference type="PROSITE" id="PS50801">
    <property type="entry name" value="STAS"/>
    <property type="match status" value="1"/>
</dbReference>
<feature type="transmembrane region" description="Helical" evidence="5">
    <location>
        <begin position="33"/>
        <end position="53"/>
    </location>
</feature>
<feature type="transmembrane region" description="Helical" evidence="5">
    <location>
        <begin position="349"/>
        <end position="367"/>
    </location>
</feature>
<dbReference type="InterPro" id="IPR036513">
    <property type="entry name" value="STAS_dom_sf"/>
</dbReference>
<evidence type="ECO:0000259" key="6">
    <source>
        <dbReference type="PROSITE" id="PS50801"/>
    </source>
</evidence>
<evidence type="ECO:0000256" key="2">
    <source>
        <dbReference type="ARBA" id="ARBA00022692"/>
    </source>
</evidence>
<dbReference type="InterPro" id="IPR001902">
    <property type="entry name" value="SLC26A/SulP_fam"/>
</dbReference>
<dbReference type="Proteomes" id="UP000184694">
    <property type="component" value="Unassembled WGS sequence"/>
</dbReference>
<feature type="domain" description="STAS" evidence="6">
    <location>
        <begin position="449"/>
        <end position="548"/>
    </location>
</feature>
<feature type="transmembrane region" description="Helical" evidence="5">
    <location>
        <begin position="388"/>
        <end position="417"/>
    </location>
</feature>
<dbReference type="SUPFAM" id="SSF52091">
    <property type="entry name" value="SpoIIaa-like"/>
    <property type="match status" value="1"/>
</dbReference>
<feature type="transmembrane region" description="Helical" evidence="5">
    <location>
        <begin position="104"/>
        <end position="124"/>
    </location>
</feature>
<evidence type="ECO:0000256" key="3">
    <source>
        <dbReference type="ARBA" id="ARBA00022989"/>
    </source>
</evidence>
<evidence type="ECO:0000256" key="4">
    <source>
        <dbReference type="ARBA" id="ARBA00023136"/>
    </source>
</evidence>
<dbReference type="RefSeq" id="WP_074215159.1">
    <property type="nucleotide sequence ID" value="NZ_FSRG01000003.1"/>
</dbReference>
<keyword evidence="3 5" id="KW-1133">Transmembrane helix</keyword>
<dbReference type="AlphaFoldDB" id="A0A1N6DKV5"/>
<dbReference type="OrthoDB" id="9771198at2"/>
<dbReference type="InterPro" id="IPR011547">
    <property type="entry name" value="SLC26A/SulP_dom"/>
</dbReference>
<dbReference type="GO" id="GO:0055085">
    <property type="term" value="P:transmembrane transport"/>
    <property type="evidence" value="ECO:0007669"/>
    <property type="project" value="InterPro"/>
</dbReference>
<dbReference type="Pfam" id="PF01740">
    <property type="entry name" value="STAS"/>
    <property type="match status" value="1"/>
</dbReference>
<feature type="transmembrane region" description="Helical" evidence="5">
    <location>
        <begin position="131"/>
        <end position="152"/>
    </location>
</feature>
<dbReference type="InterPro" id="IPR002645">
    <property type="entry name" value="STAS_dom"/>
</dbReference>
<sequence>MRSYAIFSRRPFRPALLNTLTSGYNFTQFAKDVVSGSTVGIVALPLAMAFAIASGCSPEKGLFTAIVAGFIISAIGGSRFQIGGPTGAFVVIVAGIIARHGYEGLVVATCMAGVILLVMGFCGLGRLLKFIPYPVTTGFTTGIALLIFTTQVKDLLGLELSEIPASFIPKVATLAQASPTAHLDSIAVAGATLATIFLTRKFFPRFPSHIAGILAASAVTMIFGLNVATIGTRFGGIPAELPSFALPSNLPDLAVTMFPDAITIALLAAIESLLSAVVADGMTGERHHSSTELIGQGVANIASSLFGGIPATGAIARTATNIRAGAFSPVSGMVHAIVLALFVKFFAPIASAIPLASLAGVLTYVAWDMSELPKFIHILRAPKSDAAVMVSTFLLTVLIDLTVGVQFGVVLAALLLVGRISDATQFQNWERTKAAPVTHTPSLNSEIEVYEINGPFFFGCADRFSQTFSLMRKPPRVIIFRMRHVHTIDATALHAIELVLLQMQQLNVHVMFSGVDPSIQKQMIRFGLLSFISNDDISHSFGTAWKKAHELAEEQTASPVSNPAVA</sequence>
<dbReference type="GO" id="GO:0016020">
    <property type="term" value="C:membrane"/>
    <property type="evidence" value="ECO:0007669"/>
    <property type="project" value="UniProtKB-SubCell"/>
</dbReference>
<keyword evidence="4 5" id="KW-0472">Membrane</keyword>
<dbReference type="Pfam" id="PF00916">
    <property type="entry name" value="Sulfate_transp"/>
    <property type="match status" value="1"/>
</dbReference>
<evidence type="ECO:0000256" key="1">
    <source>
        <dbReference type="ARBA" id="ARBA00004141"/>
    </source>
</evidence>
<name>A0A1N6DKV5_9BACT</name>
<feature type="transmembrane region" description="Helical" evidence="5">
    <location>
        <begin position="254"/>
        <end position="279"/>
    </location>
</feature>
<reference evidence="8" key="1">
    <citation type="submission" date="2016-11" db="EMBL/GenBank/DDBJ databases">
        <authorList>
            <person name="Varghese N."/>
            <person name="Submissions S."/>
        </authorList>
    </citation>
    <scope>NUCLEOTIDE SEQUENCE [LARGE SCALE GENOMIC DNA]</scope>
    <source>
        <strain evidence="8">DSM 17456</strain>
    </source>
</reference>
<dbReference type="EMBL" id="FSRG01000003">
    <property type="protein sequence ID" value="SIN71412.1"/>
    <property type="molecule type" value="Genomic_DNA"/>
</dbReference>
<keyword evidence="8" id="KW-1185">Reference proteome</keyword>
<dbReference type="Gene3D" id="3.30.750.24">
    <property type="entry name" value="STAS domain"/>
    <property type="match status" value="1"/>
</dbReference>